<feature type="region of interest" description="Disordered" evidence="3">
    <location>
        <begin position="380"/>
        <end position="403"/>
    </location>
</feature>
<feature type="region of interest" description="Disordered" evidence="3">
    <location>
        <begin position="1"/>
        <end position="70"/>
    </location>
</feature>
<sequence>MDPKGKGIVINDKEKESFVNEPKDDKPTDSGSGHRRKEGKKKKTRRIKEIIYYDDSDESTSSQKDDDNDYKKTVNSNFSFDYSRIQHSSNSHLLSIPLGKPPHFDGEDYGFWSHKMRSHLFSLHPSIWEIVENGMKFDSSDSPMLINEQIHRNAQATTVLLASLCREEYNKVSGLDNAKQIWDTLKISHEGNDITMLTKMELVEGELGRFAMIRGEEPTQTYNRLKTLINKIRSYGSTRWTDHDIVRLMLRSFTVLDPHLVNNIRENPRYTMMTPEEVLGKFVSGRMMIKEARYVDDALNGPLHEPQPIALKATRNKEALSSKVAQIEAADLNDEEMALIIKRFKTVLKGRNGQPSKTKTKGKRSCFKCGKLGHFIANCPDNESDQEKGNKREKKKHYKKAKGEAHIGKEWDSDCSSSDSDNEGLAATAFNKSALFPNERHTCLMAKEKKVSTRNSTYASSSDDDSSDDDEIDYSSLFKGLDRITIGKINELIDALNEKDKLLEKQEDLLYEEHDKFLEAQKSHALEVKRNEMLTCELSSCHETISKLKSINDELNAKIEIASKSTTCVENVVICNRCKDFDIDACSEHIASIAKLNNEVASLNAQLETSKSEFDKLKFARDAYTIGRHPSIKDGLGFKREVKNLTSHKTPIPTKEKGKAPMATSAKKNHAFLYHDRRYSRNAFRGHDVFGSHAYDSYAMTASSSHVMPGRNVLRRNVVHQMPRRNVVHNAPRKVVNESSTIYCALNASFAICRKDKKIVARKLGAKCKGDKTCIWVPKDICTNLVGPNMSWVPKSQA</sequence>
<dbReference type="GO" id="GO:0008270">
    <property type="term" value="F:zinc ion binding"/>
    <property type="evidence" value="ECO:0007669"/>
    <property type="project" value="UniProtKB-KW"/>
</dbReference>
<dbReference type="InterPro" id="IPR036875">
    <property type="entry name" value="Znf_CCHC_sf"/>
</dbReference>
<dbReference type="Pfam" id="PF00098">
    <property type="entry name" value="zf-CCHC"/>
    <property type="match status" value="1"/>
</dbReference>
<feature type="compositionally biased region" description="Basic residues" evidence="3">
    <location>
        <begin position="33"/>
        <end position="46"/>
    </location>
</feature>
<keyword evidence="1" id="KW-0862">Zinc</keyword>
<keyword evidence="1" id="KW-0479">Metal-binding</keyword>
<evidence type="ECO:0000256" key="2">
    <source>
        <dbReference type="SAM" id="Coils"/>
    </source>
</evidence>
<feature type="domain" description="CCHC-type" evidence="4">
    <location>
        <begin position="366"/>
        <end position="381"/>
    </location>
</feature>
<keyword evidence="1" id="KW-0863">Zinc-finger</keyword>
<organism evidence="5">
    <name type="scientific">Zea mays</name>
    <name type="common">Maize</name>
    <dbReference type="NCBI Taxonomy" id="4577"/>
    <lineage>
        <taxon>Eukaryota</taxon>
        <taxon>Viridiplantae</taxon>
        <taxon>Streptophyta</taxon>
        <taxon>Embryophyta</taxon>
        <taxon>Tracheophyta</taxon>
        <taxon>Spermatophyta</taxon>
        <taxon>Magnoliopsida</taxon>
        <taxon>Liliopsida</taxon>
        <taxon>Poales</taxon>
        <taxon>Poaceae</taxon>
        <taxon>PACMAD clade</taxon>
        <taxon>Panicoideae</taxon>
        <taxon>Andropogonodae</taxon>
        <taxon>Andropogoneae</taxon>
        <taxon>Tripsacinae</taxon>
        <taxon>Zea</taxon>
    </lineage>
</organism>
<name>A0EVF5_MAIZE</name>
<reference evidence="5" key="1">
    <citation type="journal article" date="2006" name="Proc. Natl. Acad. Sci. U.S.A.">
        <title>Remarkable variation in maize genome structure inferred from haplotype diversity at the bz locus.</title>
        <authorList>
            <person name="Wang Q."/>
            <person name="Dooner H.K."/>
        </authorList>
    </citation>
    <scope>NUCLEOTIDE SEQUENCE</scope>
</reference>
<dbReference type="EMBL" id="DQ493646">
    <property type="protein sequence ID" value="ABF67913.1"/>
    <property type="molecule type" value="Genomic_DNA"/>
</dbReference>
<proteinExistence type="predicted"/>
<dbReference type="SUPFAM" id="SSF57756">
    <property type="entry name" value="Retrovirus zinc finger-like domains"/>
    <property type="match status" value="1"/>
</dbReference>
<dbReference type="SMART" id="SM00343">
    <property type="entry name" value="ZnF_C2HC"/>
    <property type="match status" value="1"/>
</dbReference>
<feature type="compositionally biased region" description="Basic residues" evidence="3">
    <location>
        <begin position="391"/>
        <end position="400"/>
    </location>
</feature>
<evidence type="ECO:0000259" key="4">
    <source>
        <dbReference type="PROSITE" id="PS50158"/>
    </source>
</evidence>
<keyword evidence="2" id="KW-0175">Coiled coil</keyword>
<evidence type="ECO:0000256" key="3">
    <source>
        <dbReference type="SAM" id="MobiDB-lite"/>
    </source>
</evidence>
<dbReference type="InterPro" id="IPR001878">
    <property type="entry name" value="Znf_CCHC"/>
</dbReference>
<dbReference type="PROSITE" id="PS50158">
    <property type="entry name" value="ZF_CCHC"/>
    <property type="match status" value="1"/>
</dbReference>
<dbReference type="Gene3D" id="4.10.60.10">
    <property type="entry name" value="Zinc finger, CCHC-type"/>
    <property type="match status" value="1"/>
</dbReference>
<evidence type="ECO:0000256" key="1">
    <source>
        <dbReference type="PROSITE-ProRule" id="PRU00047"/>
    </source>
</evidence>
<protein>
    <submittedName>
        <fullName evidence="5">Opie2 gag protein</fullName>
    </submittedName>
</protein>
<dbReference type="GO" id="GO:0003676">
    <property type="term" value="F:nucleic acid binding"/>
    <property type="evidence" value="ECO:0007669"/>
    <property type="project" value="InterPro"/>
</dbReference>
<dbReference type="Pfam" id="PF14223">
    <property type="entry name" value="Retrotran_gag_2"/>
    <property type="match status" value="1"/>
</dbReference>
<accession>A0EVF5</accession>
<dbReference type="AlphaFoldDB" id="A0EVF5"/>
<feature type="coiled-coil region" evidence="2">
    <location>
        <begin position="545"/>
        <end position="613"/>
    </location>
</feature>
<evidence type="ECO:0000313" key="5">
    <source>
        <dbReference type="EMBL" id="ABF67913.1"/>
    </source>
</evidence>
<feature type="compositionally biased region" description="Basic and acidic residues" evidence="3">
    <location>
        <begin position="1"/>
        <end position="28"/>
    </location>
</feature>